<dbReference type="InterPro" id="IPR003406">
    <property type="entry name" value="Glyco_trans_14"/>
</dbReference>
<reference evidence="13" key="2">
    <citation type="journal article" date="2007" name="PLoS Biol.">
        <title>Survey sequencing and comparative analysis of the elephant shark (Callorhinchus milii) genome.</title>
        <authorList>
            <person name="Venkatesh B."/>
            <person name="Kirkness E.F."/>
            <person name="Loh Y.H."/>
            <person name="Halpern A.L."/>
            <person name="Lee A.P."/>
            <person name="Johnson J."/>
            <person name="Dandona N."/>
            <person name="Viswanathan L.D."/>
            <person name="Tay A."/>
            <person name="Venter J.C."/>
            <person name="Strausberg R.L."/>
            <person name="Brenner S."/>
        </authorList>
    </citation>
    <scope>NUCLEOTIDE SEQUENCE [LARGE SCALE GENOMIC DNA]</scope>
</reference>
<keyword evidence="4" id="KW-0808">Transferase</keyword>
<evidence type="ECO:0000313" key="13">
    <source>
        <dbReference type="Proteomes" id="UP000314986"/>
    </source>
</evidence>
<comment type="pathway">
    <text evidence="2">Protein modification; protein glycosylation.</text>
</comment>
<evidence type="ECO:0000256" key="8">
    <source>
        <dbReference type="ARBA" id="ARBA00023136"/>
    </source>
</evidence>
<dbReference type="AlphaFoldDB" id="A0A4W3IS25"/>
<evidence type="ECO:0000256" key="9">
    <source>
        <dbReference type="ARBA" id="ARBA00023180"/>
    </source>
</evidence>
<reference evidence="13" key="1">
    <citation type="journal article" date="2006" name="Science">
        <title>Ancient noncoding elements conserved in the human genome.</title>
        <authorList>
            <person name="Venkatesh B."/>
            <person name="Kirkness E.F."/>
            <person name="Loh Y.H."/>
            <person name="Halpern A.L."/>
            <person name="Lee A.P."/>
            <person name="Johnson J."/>
            <person name="Dandona N."/>
            <person name="Viswanathan L.D."/>
            <person name="Tay A."/>
            <person name="Venter J.C."/>
            <person name="Strausberg R.L."/>
            <person name="Brenner S."/>
        </authorList>
    </citation>
    <scope>NUCLEOTIDE SEQUENCE [LARGE SCALE GENOMIC DNA]</scope>
</reference>
<dbReference type="Ensembl" id="ENSCMIT00000023841.1">
    <property type="protein sequence ID" value="ENSCMIP00000023440.1"/>
    <property type="gene ID" value="ENSCMIG00000010490.1"/>
</dbReference>
<dbReference type="STRING" id="7868.ENSCMIP00000023440"/>
<evidence type="ECO:0000313" key="12">
    <source>
        <dbReference type="Ensembl" id="ENSCMIP00000023440.1"/>
    </source>
</evidence>
<dbReference type="Pfam" id="PF02485">
    <property type="entry name" value="Branch"/>
    <property type="match status" value="1"/>
</dbReference>
<name>A0A4W3IS25_CALMI</name>
<keyword evidence="13" id="KW-1185">Reference proteome</keyword>
<dbReference type="GO" id="GO:0003829">
    <property type="term" value="F:beta-1,3-galactosyl-O-glycosyl-glycoprotein beta-1,6-N-acetylglucosaminyltransferase activity"/>
    <property type="evidence" value="ECO:0007669"/>
    <property type="project" value="TreeGrafter"/>
</dbReference>
<dbReference type="Proteomes" id="UP000314986">
    <property type="component" value="Unassembled WGS sequence"/>
</dbReference>
<organism evidence="12 13">
    <name type="scientific">Callorhinchus milii</name>
    <name type="common">Ghost shark</name>
    <dbReference type="NCBI Taxonomy" id="7868"/>
    <lineage>
        <taxon>Eukaryota</taxon>
        <taxon>Metazoa</taxon>
        <taxon>Chordata</taxon>
        <taxon>Craniata</taxon>
        <taxon>Vertebrata</taxon>
        <taxon>Chondrichthyes</taxon>
        <taxon>Holocephali</taxon>
        <taxon>Chimaeriformes</taxon>
        <taxon>Callorhinchidae</taxon>
        <taxon>Callorhinchus</taxon>
    </lineage>
</organism>
<keyword evidence="3" id="KW-0328">Glycosyltransferase</keyword>
<keyword evidence="5 11" id="KW-0812">Transmembrane</keyword>
<reference evidence="12" key="4">
    <citation type="submission" date="2025-08" db="UniProtKB">
        <authorList>
            <consortium name="Ensembl"/>
        </authorList>
    </citation>
    <scope>IDENTIFICATION</scope>
</reference>
<dbReference type="OMA" id="IHAARDC"/>
<dbReference type="PANTHER" id="PTHR19297:SF96">
    <property type="entry name" value="BETA-1,3-GALACTOSYL-O-GLYCOSYL-GLYCOPROTEIN BETA-1,6-N-ACETYLGLUCOSAMINYLTRANSFERASE"/>
    <property type="match status" value="1"/>
</dbReference>
<sequence length="428" mass="49429">MLCRRLRHFKAKLLRWILTGVFCILTFLFVTSRQKEPVNQCKDLELVEEDARYYINCSGVLDGNEDILKLAKLQLISNIYQNRPVLSETDYIGLTKHCPNFTKFQKYVTFPISKEEEEFPIAYSIVIHHRIDMFGRLLRSIYAPQNFYCVHVDKKSSTTFFDAVKGIVSCFDNVFIASQLESVTYASFSRVQADVNCMKDLLQRNSTWKYLINLCGLDFPLKTNFEMVENLKALKGKNSLETEKTLPHKEKRWKQQHQVVNGRLKNMGTSKQPPPIATPMFSGSAYFVVSRDFVEYILGNTKIQNFLMWEKDTFSPDEHMWATLQRMPNVPGSVPVNTKFDVSDMNSLARLVKWSYLEGDVSKGAPYPPCTGTHIRSVCVYGAGDLNWMLKQHHLFANKFDSSVDGIAVQCLEEHLRRKALKRFLTYT</sequence>
<reference evidence="12" key="5">
    <citation type="submission" date="2025-09" db="UniProtKB">
        <authorList>
            <consortium name="Ensembl"/>
        </authorList>
    </citation>
    <scope>IDENTIFICATION</scope>
</reference>
<evidence type="ECO:0000256" key="2">
    <source>
        <dbReference type="ARBA" id="ARBA00004922"/>
    </source>
</evidence>
<evidence type="ECO:0000256" key="4">
    <source>
        <dbReference type="ARBA" id="ARBA00022679"/>
    </source>
</evidence>
<evidence type="ECO:0000256" key="6">
    <source>
        <dbReference type="ARBA" id="ARBA00022968"/>
    </source>
</evidence>
<evidence type="ECO:0000256" key="11">
    <source>
        <dbReference type="SAM" id="Phobius"/>
    </source>
</evidence>
<dbReference type="InParanoid" id="A0A4W3IS25"/>
<keyword evidence="9" id="KW-0325">Glycoprotein</keyword>
<dbReference type="KEGG" id="cmk:103186097"/>
<feature type="transmembrane region" description="Helical" evidence="11">
    <location>
        <begin position="12"/>
        <end position="30"/>
    </location>
</feature>
<dbReference type="OrthoDB" id="2019572at2759"/>
<dbReference type="PANTHER" id="PTHR19297">
    <property type="entry name" value="GLYCOSYLTRANSFERASE 14 FAMILY MEMBER"/>
    <property type="match status" value="1"/>
</dbReference>
<proteinExistence type="inferred from homology"/>
<comment type="similarity">
    <text evidence="10">Belongs to the glycosyltransferase 14 family.</text>
</comment>
<keyword evidence="6" id="KW-0735">Signal-anchor</keyword>
<comment type="subcellular location">
    <subcellularLocation>
        <location evidence="1">Golgi apparatus membrane</location>
        <topology evidence="1">Single-pass type II membrane protein</topology>
    </subcellularLocation>
</comment>
<dbReference type="GeneTree" id="ENSGT00940000161348"/>
<evidence type="ECO:0000256" key="10">
    <source>
        <dbReference type="ARBA" id="ARBA00038150"/>
    </source>
</evidence>
<reference evidence="13" key="3">
    <citation type="journal article" date="2014" name="Nature">
        <title>Elephant shark genome provides unique insights into gnathostome evolution.</title>
        <authorList>
            <consortium name="International Elephant Shark Genome Sequencing Consortium"/>
            <person name="Venkatesh B."/>
            <person name="Lee A.P."/>
            <person name="Ravi V."/>
            <person name="Maurya A.K."/>
            <person name="Lian M.M."/>
            <person name="Swann J.B."/>
            <person name="Ohta Y."/>
            <person name="Flajnik M.F."/>
            <person name="Sutoh Y."/>
            <person name="Kasahara M."/>
            <person name="Hoon S."/>
            <person name="Gangu V."/>
            <person name="Roy S.W."/>
            <person name="Irimia M."/>
            <person name="Korzh V."/>
            <person name="Kondrychyn I."/>
            <person name="Lim Z.W."/>
            <person name="Tay B.H."/>
            <person name="Tohari S."/>
            <person name="Kong K.W."/>
            <person name="Ho S."/>
            <person name="Lorente-Galdos B."/>
            <person name="Quilez J."/>
            <person name="Marques-Bonet T."/>
            <person name="Raney B.J."/>
            <person name="Ingham P.W."/>
            <person name="Tay A."/>
            <person name="Hillier L.W."/>
            <person name="Minx P."/>
            <person name="Boehm T."/>
            <person name="Wilson R.K."/>
            <person name="Brenner S."/>
            <person name="Warren W.C."/>
        </authorList>
    </citation>
    <scope>NUCLEOTIDE SEQUENCE [LARGE SCALE GENOMIC DNA]</scope>
</reference>
<evidence type="ECO:0000256" key="5">
    <source>
        <dbReference type="ARBA" id="ARBA00022692"/>
    </source>
</evidence>
<protein>
    <submittedName>
        <fullName evidence="12">Glucosaminyl (N-acetyl) transferase 1</fullName>
    </submittedName>
</protein>
<evidence type="ECO:0000256" key="1">
    <source>
        <dbReference type="ARBA" id="ARBA00004323"/>
    </source>
</evidence>
<keyword evidence="7 11" id="KW-1133">Transmembrane helix</keyword>
<gene>
    <name evidence="12" type="primary">LOC103186097</name>
</gene>
<dbReference type="GeneID" id="103186097"/>
<dbReference type="RefSeq" id="XP_007903121.1">
    <property type="nucleotide sequence ID" value="XM_007904930.2"/>
</dbReference>
<dbReference type="FunCoup" id="A0A4W3IS25">
    <property type="interactions" value="16"/>
</dbReference>
<dbReference type="GO" id="GO:0000139">
    <property type="term" value="C:Golgi membrane"/>
    <property type="evidence" value="ECO:0007669"/>
    <property type="project" value="UniProtKB-SubCell"/>
</dbReference>
<evidence type="ECO:0000256" key="7">
    <source>
        <dbReference type="ARBA" id="ARBA00022989"/>
    </source>
</evidence>
<evidence type="ECO:0000256" key="3">
    <source>
        <dbReference type="ARBA" id="ARBA00022676"/>
    </source>
</evidence>
<keyword evidence="8 11" id="KW-0472">Membrane</keyword>
<accession>A0A4W3IS25</accession>